<protein>
    <submittedName>
        <fullName evidence="1">Uncharacterized protein</fullName>
    </submittedName>
</protein>
<keyword evidence="2" id="KW-1185">Reference proteome</keyword>
<comment type="caution">
    <text evidence="1">The sequence shown here is derived from an EMBL/GenBank/DDBJ whole genome shotgun (WGS) entry which is preliminary data.</text>
</comment>
<evidence type="ECO:0000313" key="1">
    <source>
        <dbReference type="EMBL" id="KAL0060971.1"/>
    </source>
</evidence>
<dbReference type="EMBL" id="JBBXMP010000153">
    <property type="protein sequence ID" value="KAL0060971.1"/>
    <property type="molecule type" value="Genomic_DNA"/>
</dbReference>
<organism evidence="1 2">
    <name type="scientific">Marasmius tenuissimus</name>
    <dbReference type="NCBI Taxonomy" id="585030"/>
    <lineage>
        <taxon>Eukaryota</taxon>
        <taxon>Fungi</taxon>
        <taxon>Dikarya</taxon>
        <taxon>Basidiomycota</taxon>
        <taxon>Agaricomycotina</taxon>
        <taxon>Agaricomycetes</taxon>
        <taxon>Agaricomycetidae</taxon>
        <taxon>Agaricales</taxon>
        <taxon>Marasmiineae</taxon>
        <taxon>Marasmiaceae</taxon>
        <taxon>Marasmius</taxon>
    </lineage>
</organism>
<gene>
    <name evidence="1" type="ORF">AAF712_012202</name>
</gene>
<proteinExistence type="predicted"/>
<sequence>MQENQIRSSRFQGVDPLLARETSAIGLAWMLDGVRHIQNKTWVTATREANPDVPDVPMFDLELQGYSVVTPQDEGLDVGMEADADSRTVEDESGLDHRLSEILWQFWADTLNKGEEHNRAGEEVFQNLHLLDYWRDVYYKVAPQKELNIAFGNIFPNLQRTSKPADTQNYFQMQYFQQWSALCTEVDDRIIEAIRTELKK</sequence>
<evidence type="ECO:0000313" key="2">
    <source>
        <dbReference type="Proteomes" id="UP001437256"/>
    </source>
</evidence>
<name>A0ABR2ZHA0_9AGAR</name>
<accession>A0ABR2ZHA0</accession>
<dbReference type="Proteomes" id="UP001437256">
    <property type="component" value="Unassembled WGS sequence"/>
</dbReference>
<reference evidence="1 2" key="1">
    <citation type="submission" date="2024-05" db="EMBL/GenBank/DDBJ databases">
        <title>A draft genome resource for the thread blight pathogen Marasmius tenuissimus strain MS-2.</title>
        <authorList>
            <person name="Yulfo-Soto G.E."/>
            <person name="Baruah I.K."/>
            <person name="Amoako-Attah I."/>
            <person name="Bukari Y."/>
            <person name="Meinhardt L.W."/>
            <person name="Bailey B.A."/>
            <person name="Cohen S.P."/>
        </authorList>
    </citation>
    <scope>NUCLEOTIDE SEQUENCE [LARGE SCALE GENOMIC DNA]</scope>
    <source>
        <strain evidence="1 2">MS-2</strain>
    </source>
</reference>